<gene>
    <name evidence="2" type="ORF">C3K47_15195</name>
</gene>
<evidence type="ECO:0000313" key="3">
    <source>
        <dbReference type="Proteomes" id="UP000236893"/>
    </source>
</evidence>
<sequence>MFDNQRLHLLVKTAIVCFCIQLLPFNINAQMIENKYKIYSVKDRKQVDLAQVIKYANKFQVVQFGEEHNDSVGHFLELSILKELNGAYGSKLALSMEMFERDVQLVLDEYLSGLIKEKNFITEARCWKNYSDYKPLVEFAKEKNLKVIAANAPARYVNRVTRLGLGSLNYLSDDAKKWLPGLPIDTLTGAYYDKFLQTMGDHTIPGLQIYQSQNLWDATMADAISTFLRKKKDYKILQLNGRFHSDEYLGTCYRLKKAGVSVMTISCFSDDSFDNPDFAKYLNLADFVIITDPKVKRSF</sequence>
<dbReference type="Gene3D" id="3.40.50.11550">
    <property type="match status" value="1"/>
</dbReference>
<feature type="domain" description="Haem-binding uptake Tiki superfamily ChaN" evidence="1">
    <location>
        <begin position="54"/>
        <end position="255"/>
    </location>
</feature>
<evidence type="ECO:0000313" key="2">
    <source>
        <dbReference type="EMBL" id="POY35405.1"/>
    </source>
</evidence>
<dbReference type="OrthoDB" id="1680202at2"/>
<organism evidence="2 3">
    <name type="scientific">Solitalea longa</name>
    <dbReference type="NCBI Taxonomy" id="2079460"/>
    <lineage>
        <taxon>Bacteria</taxon>
        <taxon>Pseudomonadati</taxon>
        <taxon>Bacteroidota</taxon>
        <taxon>Sphingobacteriia</taxon>
        <taxon>Sphingobacteriales</taxon>
        <taxon>Sphingobacteriaceae</taxon>
        <taxon>Solitalea</taxon>
    </lineage>
</organism>
<dbReference type="InterPro" id="IPR007314">
    <property type="entry name" value="Cofac_haem-bd_dom"/>
</dbReference>
<dbReference type="Proteomes" id="UP000236893">
    <property type="component" value="Unassembled WGS sequence"/>
</dbReference>
<dbReference type="SUPFAM" id="SSF159501">
    <property type="entry name" value="EreA/ChaN-like"/>
    <property type="match status" value="1"/>
</dbReference>
<dbReference type="Pfam" id="PF04187">
    <property type="entry name" value="Cofac_haem_bdg"/>
    <property type="match status" value="1"/>
</dbReference>
<dbReference type="AlphaFoldDB" id="A0A2S4ZYK1"/>
<protein>
    <recommendedName>
        <fullName evidence="1">Haem-binding uptake Tiki superfamily ChaN domain-containing protein</fullName>
    </recommendedName>
</protein>
<dbReference type="EMBL" id="PQVF01000011">
    <property type="protein sequence ID" value="POY35405.1"/>
    <property type="molecule type" value="Genomic_DNA"/>
</dbReference>
<comment type="caution">
    <text evidence="2">The sequence shown here is derived from an EMBL/GenBank/DDBJ whole genome shotgun (WGS) entry which is preliminary data.</text>
</comment>
<proteinExistence type="predicted"/>
<dbReference type="RefSeq" id="WP_103790010.1">
    <property type="nucleotide sequence ID" value="NZ_PQVF01000011.1"/>
</dbReference>
<evidence type="ECO:0000259" key="1">
    <source>
        <dbReference type="Pfam" id="PF04187"/>
    </source>
</evidence>
<accession>A0A2S4ZYK1</accession>
<keyword evidence="3" id="KW-1185">Reference proteome</keyword>
<dbReference type="CDD" id="cd14727">
    <property type="entry name" value="ChanN-like"/>
    <property type="match status" value="1"/>
</dbReference>
<name>A0A2S4ZYK1_9SPHI</name>
<reference evidence="2 3" key="1">
    <citation type="submission" date="2018-01" db="EMBL/GenBank/DDBJ databases">
        <authorList>
            <person name="Gaut B.S."/>
            <person name="Morton B.R."/>
            <person name="Clegg M.T."/>
            <person name="Duvall M.R."/>
        </authorList>
    </citation>
    <scope>NUCLEOTIDE SEQUENCE [LARGE SCALE GENOMIC DNA]</scope>
    <source>
        <strain evidence="2 3">HR-AV</strain>
    </source>
</reference>